<evidence type="ECO:0000256" key="1">
    <source>
        <dbReference type="ARBA" id="ARBA00022614"/>
    </source>
</evidence>
<name>A0ABP0FRG0_CLALP</name>
<dbReference type="InterPro" id="IPR027417">
    <property type="entry name" value="P-loop_NTPase"/>
</dbReference>
<evidence type="ECO:0000259" key="3">
    <source>
        <dbReference type="PROSITE" id="PS50837"/>
    </source>
</evidence>
<reference evidence="4 5" key="1">
    <citation type="submission" date="2024-02" db="EMBL/GenBank/DDBJ databases">
        <authorList>
            <person name="Daric V."/>
            <person name="Darras S."/>
        </authorList>
    </citation>
    <scope>NUCLEOTIDE SEQUENCE [LARGE SCALE GENOMIC DNA]</scope>
</reference>
<organism evidence="4 5">
    <name type="scientific">Clavelina lepadiformis</name>
    <name type="common">Light-bulb sea squirt</name>
    <name type="synonym">Ascidia lepadiformis</name>
    <dbReference type="NCBI Taxonomy" id="159417"/>
    <lineage>
        <taxon>Eukaryota</taxon>
        <taxon>Metazoa</taxon>
        <taxon>Chordata</taxon>
        <taxon>Tunicata</taxon>
        <taxon>Ascidiacea</taxon>
        <taxon>Aplousobranchia</taxon>
        <taxon>Clavelinidae</taxon>
        <taxon>Clavelina</taxon>
    </lineage>
</organism>
<gene>
    <name evidence="4" type="ORF">CVLEPA_LOCUS11225</name>
</gene>
<accession>A0ABP0FRG0</accession>
<dbReference type="PANTHER" id="PTHR47189:SF1">
    <property type="entry name" value="MHC CLASS II TRANSACTIVATOR"/>
    <property type="match status" value="1"/>
</dbReference>
<feature type="domain" description="NACHT" evidence="3">
    <location>
        <begin position="87"/>
        <end position="221"/>
    </location>
</feature>
<protein>
    <recommendedName>
        <fullName evidence="3">NACHT domain-containing protein</fullName>
    </recommendedName>
</protein>
<keyword evidence="2" id="KW-0677">Repeat</keyword>
<sequence length="639" mass="73472">MNEEIAIKQVIDLHSSYLQRNEELHLQGVNAQDIPVVHPTIHEVWFDEKNTSAPFAEKDEPIDHRQLYRHNIIKQIYFDDLLKQKGKFISIIGNAGCGKTILSKRLTKSSSWPQRLSFHVNFKDTNYEKPLTLRKYLLDNIIPGQDEKVYEDAFNWLKKNDEKLVLVLDGFDQAEYTLDKKCPKINYGDCVPENQLVYNLFRRHLFPRSLLVVTSRPQSMLYLPKLTRPQVTYALGDLCFGDTRQLVLAFADAALWDKVKSNLNQMLSMCRNPLMLQIMISSNIHPSEDIGDASTVTRSFVAVMGNLTNSRNFQDAEKLVEKLRVLAFDATKNGKVAISAQQLRDGGVNPTTVRDIVVQLHSYKHPMHKIHLFKGSNNLCFCHQTFQDYITASYIVHEMPLEQFVAFVEESLFNDYWMIVRRFVSGFLLDVESRTGSENLQKKREILKTNLIRHLRIISDQFMKLARDRNDALAHKLLGLYACVGEGKDLSIATIAAEHFPAKLVLPQPMNSNLVPGFCFVVKHVTKQLERLSLWGCYLDENSFHQIASAIKEMKPGQIGRMFITYNNLQSSNIDDIIALLRVVRDDLWMFNCFSDTPGGKRYANQDEQNKIQEYLNEIQSKLKVEVVVGTTLRARQPK</sequence>
<keyword evidence="5" id="KW-1185">Reference proteome</keyword>
<keyword evidence="1" id="KW-0433">Leucine-rich repeat</keyword>
<dbReference type="PANTHER" id="PTHR47189">
    <property type="entry name" value="MHC CLASS II TRANSACTIVATOR"/>
    <property type="match status" value="1"/>
</dbReference>
<evidence type="ECO:0000256" key="2">
    <source>
        <dbReference type="ARBA" id="ARBA00022737"/>
    </source>
</evidence>
<dbReference type="Gene3D" id="3.40.50.300">
    <property type="entry name" value="P-loop containing nucleotide triphosphate hydrolases"/>
    <property type="match status" value="1"/>
</dbReference>
<dbReference type="SUPFAM" id="SSF52540">
    <property type="entry name" value="P-loop containing nucleoside triphosphate hydrolases"/>
    <property type="match status" value="1"/>
</dbReference>
<comment type="caution">
    <text evidence="4">The sequence shown here is derived from an EMBL/GenBank/DDBJ whole genome shotgun (WGS) entry which is preliminary data.</text>
</comment>
<dbReference type="InterPro" id="IPR007111">
    <property type="entry name" value="NACHT_NTPase"/>
</dbReference>
<dbReference type="Pfam" id="PF05729">
    <property type="entry name" value="NACHT"/>
    <property type="match status" value="1"/>
</dbReference>
<dbReference type="PROSITE" id="PS50837">
    <property type="entry name" value="NACHT"/>
    <property type="match status" value="1"/>
</dbReference>
<dbReference type="Proteomes" id="UP001642483">
    <property type="component" value="Unassembled WGS sequence"/>
</dbReference>
<evidence type="ECO:0000313" key="4">
    <source>
        <dbReference type="EMBL" id="CAK8681002.1"/>
    </source>
</evidence>
<dbReference type="EMBL" id="CAWYQH010000079">
    <property type="protein sequence ID" value="CAK8681002.1"/>
    <property type="molecule type" value="Genomic_DNA"/>
</dbReference>
<proteinExistence type="predicted"/>
<evidence type="ECO:0000313" key="5">
    <source>
        <dbReference type="Proteomes" id="UP001642483"/>
    </source>
</evidence>